<keyword evidence="2" id="KW-1185">Reference proteome</keyword>
<dbReference type="EMBL" id="KC008572">
    <property type="protein sequence ID" value="AGF85665.1"/>
    <property type="molecule type" value="Genomic_DNA"/>
</dbReference>
<name>M1NNM5_9VIRU</name>
<organism evidence="1 2">
    <name type="scientific">Moumouvirus goulette</name>
    <dbReference type="NCBI Taxonomy" id="1247379"/>
    <lineage>
        <taxon>Viruses</taxon>
        <taxon>Varidnaviria</taxon>
        <taxon>Bamfordvirae</taxon>
        <taxon>Nucleocytoviricota</taxon>
        <taxon>Megaviricetes</taxon>
        <taxon>Imitervirales</taxon>
        <taxon>Mimiviridae</taxon>
        <taxon>Megamimivirinae</taxon>
        <taxon>Moumouvirus</taxon>
        <taxon>Moumouvirus goulettemassiliense</taxon>
    </lineage>
</organism>
<evidence type="ECO:0000313" key="2">
    <source>
        <dbReference type="Proteomes" id="UP000241071"/>
    </source>
</evidence>
<evidence type="ECO:0000313" key="1">
    <source>
        <dbReference type="EMBL" id="AGF85665.1"/>
    </source>
</evidence>
<reference evidence="1 2" key="1">
    <citation type="submission" date="2012-10" db="EMBL/GenBank/DDBJ databases">
        <title>Complete genome sequence of Moumouvirus goulette.</title>
        <authorList>
            <person name="Fournous G."/>
            <person name="Bougalmi M."/>
            <person name="Colson P."/>
        </authorList>
    </citation>
    <scope>NUCLEOTIDE SEQUENCE [LARGE SCALE GENOMIC DNA]</scope>
</reference>
<dbReference type="Proteomes" id="UP000241071">
    <property type="component" value="Segment"/>
</dbReference>
<accession>M1NNM5</accession>
<gene>
    <name evidence="1" type="ORF">glt_00862</name>
</gene>
<proteinExistence type="predicted"/>
<sequence length="273" mass="32882">MEKYNLPDAWMKYAKKHSIFIIIPKDTLIYRGTSVYDKSINLNYKFFSDFNTACWYAFSSDFQKGEMGKVICMRLKENLILFDIDNVYTFKFFYKYFRNIPKYDDDTDVIKYAFGYDNNKPITEQVLKRTSNLQIDIMFCNWLINSTKKINIDGYGFMGTNNFHNEVMIYEKNLNKLKIIPIEYRFVIDYKENKLSNNFILEIKNGMLIRSIPNKSIVLYNGTTLSICWNRHNMYKPNIKNKMDSFYFDDIYKSSKDYEEEMPLIIYKKYKDF</sequence>
<protein>
    <submittedName>
        <fullName evidence="1">Uncharacterized protein</fullName>
    </submittedName>
</protein>